<sequence length="115" mass="13143">MQLREILIRDVDEPKLEIDRGAIGVEGTKTTSTNPKPLLIDLQRPQRCFYFIIIRKELIGHHRTRTRAVCAAFWHVGTEPFVHVIFDHRLAVLPLSLTVTVAVGPRRLFSQCAVM</sequence>
<dbReference type="WBParaSite" id="L893_g27439.t1">
    <property type="protein sequence ID" value="L893_g27439.t1"/>
    <property type="gene ID" value="L893_g27439"/>
</dbReference>
<keyword evidence="1" id="KW-1185">Reference proteome</keyword>
<proteinExistence type="predicted"/>
<reference evidence="2" key="1">
    <citation type="submission" date="2016-11" db="UniProtKB">
        <authorList>
            <consortium name="WormBaseParasite"/>
        </authorList>
    </citation>
    <scope>IDENTIFICATION</scope>
</reference>
<protein>
    <submittedName>
        <fullName evidence="2">Uncharacterized protein</fullName>
    </submittedName>
</protein>
<organism evidence="1 2">
    <name type="scientific">Steinernema glaseri</name>
    <dbReference type="NCBI Taxonomy" id="37863"/>
    <lineage>
        <taxon>Eukaryota</taxon>
        <taxon>Metazoa</taxon>
        <taxon>Ecdysozoa</taxon>
        <taxon>Nematoda</taxon>
        <taxon>Chromadorea</taxon>
        <taxon>Rhabditida</taxon>
        <taxon>Tylenchina</taxon>
        <taxon>Panagrolaimomorpha</taxon>
        <taxon>Strongyloidoidea</taxon>
        <taxon>Steinernematidae</taxon>
        <taxon>Steinernema</taxon>
    </lineage>
</organism>
<dbReference type="Proteomes" id="UP000095287">
    <property type="component" value="Unplaced"/>
</dbReference>
<accession>A0A1I7ZKX8</accession>
<name>A0A1I7ZKX8_9BILA</name>
<evidence type="ECO:0000313" key="2">
    <source>
        <dbReference type="WBParaSite" id="L893_g27439.t1"/>
    </source>
</evidence>
<evidence type="ECO:0000313" key="1">
    <source>
        <dbReference type="Proteomes" id="UP000095287"/>
    </source>
</evidence>
<dbReference type="AlphaFoldDB" id="A0A1I7ZKX8"/>